<proteinExistence type="predicted"/>
<feature type="region of interest" description="Disordered" evidence="1">
    <location>
        <begin position="1"/>
        <end position="60"/>
    </location>
</feature>
<evidence type="ECO:0000313" key="2">
    <source>
        <dbReference type="EMBL" id="KAF2403727.1"/>
    </source>
</evidence>
<feature type="compositionally biased region" description="Gly residues" evidence="1">
    <location>
        <begin position="46"/>
        <end position="60"/>
    </location>
</feature>
<dbReference type="Proteomes" id="UP000799640">
    <property type="component" value="Unassembled WGS sequence"/>
</dbReference>
<accession>A0A6G1I6Q6</accession>
<name>A0A6G1I6Q6_9PEZI</name>
<sequence length="60" mass="6129">MPSPAAGKTGNTPRTPTKLARKSQPTSVSGPCVSLRMRPPYSFGIGKAGKAGNGGDSRSR</sequence>
<keyword evidence="3" id="KW-1185">Reference proteome</keyword>
<evidence type="ECO:0000256" key="1">
    <source>
        <dbReference type="SAM" id="MobiDB-lite"/>
    </source>
</evidence>
<reference evidence="2" key="1">
    <citation type="journal article" date="2020" name="Stud. Mycol.">
        <title>101 Dothideomycetes genomes: a test case for predicting lifestyles and emergence of pathogens.</title>
        <authorList>
            <person name="Haridas S."/>
            <person name="Albert R."/>
            <person name="Binder M."/>
            <person name="Bloem J."/>
            <person name="Labutti K."/>
            <person name="Salamov A."/>
            <person name="Andreopoulos B."/>
            <person name="Baker S."/>
            <person name="Barry K."/>
            <person name="Bills G."/>
            <person name="Bluhm B."/>
            <person name="Cannon C."/>
            <person name="Castanera R."/>
            <person name="Culley D."/>
            <person name="Daum C."/>
            <person name="Ezra D."/>
            <person name="Gonzalez J."/>
            <person name="Henrissat B."/>
            <person name="Kuo A."/>
            <person name="Liang C."/>
            <person name="Lipzen A."/>
            <person name="Lutzoni F."/>
            <person name="Magnuson J."/>
            <person name="Mondo S."/>
            <person name="Nolan M."/>
            <person name="Ohm R."/>
            <person name="Pangilinan J."/>
            <person name="Park H.-J."/>
            <person name="Ramirez L."/>
            <person name="Alfaro M."/>
            <person name="Sun H."/>
            <person name="Tritt A."/>
            <person name="Yoshinaga Y."/>
            <person name="Zwiers L.-H."/>
            <person name="Turgeon B."/>
            <person name="Goodwin S."/>
            <person name="Spatafora J."/>
            <person name="Crous P."/>
            <person name="Grigoriev I."/>
        </authorList>
    </citation>
    <scope>NUCLEOTIDE SEQUENCE</scope>
    <source>
        <strain evidence="2">CBS 262.69</strain>
    </source>
</reference>
<dbReference type="AlphaFoldDB" id="A0A6G1I6Q6"/>
<gene>
    <name evidence="2" type="ORF">EJ06DRAFT_527329</name>
</gene>
<evidence type="ECO:0000313" key="3">
    <source>
        <dbReference type="Proteomes" id="UP000799640"/>
    </source>
</evidence>
<protein>
    <submittedName>
        <fullName evidence="2">Uncharacterized protein</fullName>
    </submittedName>
</protein>
<dbReference type="EMBL" id="ML996689">
    <property type="protein sequence ID" value="KAF2403727.1"/>
    <property type="molecule type" value="Genomic_DNA"/>
</dbReference>
<organism evidence="2 3">
    <name type="scientific">Trichodelitschia bisporula</name>
    <dbReference type="NCBI Taxonomy" id="703511"/>
    <lineage>
        <taxon>Eukaryota</taxon>
        <taxon>Fungi</taxon>
        <taxon>Dikarya</taxon>
        <taxon>Ascomycota</taxon>
        <taxon>Pezizomycotina</taxon>
        <taxon>Dothideomycetes</taxon>
        <taxon>Dothideomycetes incertae sedis</taxon>
        <taxon>Phaeotrichales</taxon>
        <taxon>Phaeotrichaceae</taxon>
        <taxon>Trichodelitschia</taxon>
    </lineage>
</organism>